<organism evidence="2">
    <name type="scientific">Medioppia subpectinata</name>
    <dbReference type="NCBI Taxonomy" id="1979941"/>
    <lineage>
        <taxon>Eukaryota</taxon>
        <taxon>Metazoa</taxon>
        <taxon>Ecdysozoa</taxon>
        <taxon>Arthropoda</taxon>
        <taxon>Chelicerata</taxon>
        <taxon>Arachnida</taxon>
        <taxon>Acari</taxon>
        <taxon>Acariformes</taxon>
        <taxon>Sarcoptiformes</taxon>
        <taxon>Oribatida</taxon>
        <taxon>Brachypylina</taxon>
        <taxon>Oppioidea</taxon>
        <taxon>Oppiidae</taxon>
        <taxon>Medioppia</taxon>
    </lineage>
</organism>
<sequence>MAERKAVNKYYPPDWTPAKGSINKYRGSHPLRDRARKLHEGILIIRFEMPYNIWCDGCNNHIGMSVRFNAQKSKTGMYYTTPIHKFRMKCHLCDNHFEMQTDPKNFDYVILSGARRQELRWDPTDNEQVVPEEREVSKKLATDSMFKLEHEVEDKAKAKSVAPVIQ</sequence>
<dbReference type="EMBL" id="OC889315">
    <property type="protein sequence ID" value="CAD7645649.1"/>
    <property type="molecule type" value="Genomic_DNA"/>
</dbReference>
<evidence type="ECO:0000313" key="3">
    <source>
        <dbReference type="Proteomes" id="UP000759131"/>
    </source>
</evidence>
<dbReference type="GO" id="GO:0000398">
    <property type="term" value="P:mRNA splicing, via spliceosome"/>
    <property type="evidence" value="ECO:0007669"/>
    <property type="project" value="InterPro"/>
</dbReference>
<dbReference type="GO" id="GO:0005684">
    <property type="term" value="C:U2-type spliceosomal complex"/>
    <property type="evidence" value="ECO:0007669"/>
    <property type="project" value="TreeGrafter"/>
</dbReference>
<dbReference type="Proteomes" id="UP000759131">
    <property type="component" value="Unassembled WGS sequence"/>
</dbReference>
<accession>A0A7R9LQ17</accession>
<name>A0A7R9LQ17_9ACAR</name>
<keyword evidence="3" id="KW-1185">Reference proteome</keyword>
<dbReference type="InterPro" id="IPR007590">
    <property type="entry name" value="Saf4/Yju2"/>
</dbReference>
<protein>
    <recommendedName>
        <fullName evidence="4">Coiled-coil domain-containing protein 130 homolog</fullName>
    </recommendedName>
</protein>
<dbReference type="GO" id="GO:0071014">
    <property type="term" value="C:post-mRNA release spliceosomal complex"/>
    <property type="evidence" value="ECO:0007669"/>
    <property type="project" value="TreeGrafter"/>
</dbReference>
<reference evidence="2" key="1">
    <citation type="submission" date="2020-11" db="EMBL/GenBank/DDBJ databases">
        <authorList>
            <person name="Tran Van P."/>
        </authorList>
    </citation>
    <scope>NUCLEOTIDE SEQUENCE</scope>
</reference>
<dbReference type="PANTHER" id="PTHR12111">
    <property type="entry name" value="SPLICING FACTOR YJU2"/>
    <property type="match status" value="1"/>
</dbReference>
<proteinExistence type="inferred from homology"/>
<dbReference type="Pfam" id="PF04502">
    <property type="entry name" value="Saf4_Yju2"/>
    <property type="match status" value="1"/>
</dbReference>
<dbReference type="EMBL" id="CAJPIZ010034740">
    <property type="protein sequence ID" value="CAG2120661.1"/>
    <property type="molecule type" value="Genomic_DNA"/>
</dbReference>
<dbReference type="PANTHER" id="PTHR12111:SF2">
    <property type="entry name" value="SPLICING FACTOR YJU2B-RELATED"/>
    <property type="match status" value="1"/>
</dbReference>
<dbReference type="AlphaFoldDB" id="A0A7R9LQ17"/>
<evidence type="ECO:0000313" key="2">
    <source>
        <dbReference type="EMBL" id="CAD7645649.1"/>
    </source>
</evidence>
<dbReference type="OrthoDB" id="360327at2759"/>
<evidence type="ECO:0008006" key="4">
    <source>
        <dbReference type="Google" id="ProtNLM"/>
    </source>
</evidence>
<feature type="non-terminal residue" evidence="2">
    <location>
        <position position="166"/>
    </location>
</feature>
<gene>
    <name evidence="2" type="ORF">OSB1V03_LOCUS20607</name>
</gene>
<evidence type="ECO:0000256" key="1">
    <source>
        <dbReference type="ARBA" id="ARBA00005595"/>
    </source>
</evidence>
<comment type="similarity">
    <text evidence="1">Belongs to the CWC16 family.</text>
</comment>